<protein>
    <submittedName>
        <fullName evidence="1">Uncharacterized protein</fullName>
    </submittedName>
</protein>
<gene>
    <name evidence="1" type="ORF">LCGC14_0600140</name>
</gene>
<evidence type="ECO:0000313" key="1">
    <source>
        <dbReference type="EMBL" id="KKN53669.1"/>
    </source>
</evidence>
<dbReference type="EMBL" id="LAZR01000961">
    <property type="protein sequence ID" value="KKN53669.1"/>
    <property type="molecule type" value="Genomic_DNA"/>
</dbReference>
<name>A0A0F9RFL3_9ZZZZ</name>
<organism evidence="1">
    <name type="scientific">marine sediment metagenome</name>
    <dbReference type="NCBI Taxonomy" id="412755"/>
    <lineage>
        <taxon>unclassified sequences</taxon>
        <taxon>metagenomes</taxon>
        <taxon>ecological metagenomes</taxon>
    </lineage>
</organism>
<accession>A0A0F9RFL3</accession>
<sequence length="95" mass="11255">MGIKKKRNTSCHEANYNYHIRKAREAAKGLNGYERALKISEYFEEAGHPHAEYTFTEMRMSNNWGQTDREFAIDLMKKMAYLLAINDMNRNESFR</sequence>
<dbReference type="AlphaFoldDB" id="A0A0F9RFL3"/>
<proteinExistence type="predicted"/>
<reference evidence="1" key="1">
    <citation type="journal article" date="2015" name="Nature">
        <title>Complex archaea that bridge the gap between prokaryotes and eukaryotes.</title>
        <authorList>
            <person name="Spang A."/>
            <person name="Saw J.H."/>
            <person name="Jorgensen S.L."/>
            <person name="Zaremba-Niedzwiedzka K."/>
            <person name="Martijn J."/>
            <person name="Lind A.E."/>
            <person name="van Eijk R."/>
            <person name="Schleper C."/>
            <person name="Guy L."/>
            <person name="Ettema T.J."/>
        </authorList>
    </citation>
    <scope>NUCLEOTIDE SEQUENCE</scope>
</reference>
<comment type="caution">
    <text evidence="1">The sequence shown here is derived from an EMBL/GenBank/DDBJ whole genome shotgun (WGS) entry which is preliminary data.</text>
</comment>